<protein>
    <recommendedName>
        <fullName evidence="3">Methyltransferase type 11 domain-containing protein</fullName>
    </recommendedName>
</protein>
<comment type="caution">
    <text evidence="1">The sequence shown here is derived from an EMBL/GenBank/DDBJ whole genome shotgun (WGS) entry which is preliminary data.</text>
</comment>
<dbReference type="InterPro" id="IPR004951">
    <property type="entry name" value="DUF268_CAE_spp"/>
</dbReference>
<dbReference type="Proteomes" id="UP000195893">
    <property type="component" value="Unassembled WGS sequence"/>
</dbReference>
<evidence type="ECO:0000313" key="1">
    <source>
        <dbReference type="EMBL" id="OUT18156.1"/>
    </source>
</evidence>
<evidence type="ECO:0000313" key="2">
    <source>
        <dbReference type="Proteomes" id="UP000195893"/>
    </source>
</evidence>
<reference evidence="1 2" key="1">
    <citation type="submission" date="2017-04" db="EMBL/GenBank/DDBJ databases">
        <title>Complete genome of Campylobacter concisus ATCC 33237T and draft genomes for an additional eight well characterized C. concisus strains.</title>
        <authorList>
            <person name="Cornelius A.J."/>
            <person name="Miller W.G."/>
            <person name="Lastovica A.J."/>
            <person name="On S.L."/>
            <person name="French N.P."/>
            <person name="Vandenberg O."/>
            <person name="Biggs P.J."/>
        </authorList>
    </citation>
    <scope>NUCLEOTIDE SEQUENCE [LARGE SCALE GENOMIC DNA]</scope>
    <source>
        <strain evidence="1 2">Lasto127.99</strain>
    </source>
</reference>
<dbReference type="EMBL" id="NDYQ01000004">
    <property type="protein sequence ID" value="OUT18156.1"/>
    <property type="molecule type" value="Genomic_DNA"/>
</dbReference>
<dbReference type="RefSeq" id="WP_087581288.1">
    <property type="nucleotide sequence ID" value="NZ_JALMFU010000001.1"/>
</dbReference>
<accession>A0A1Y5NBA2</accession>
<dbReference type="InterPro" id="IPR029063">
    <property type="entry name" value="SAM-dependent_MTases_sf"/>
</dbReference>
<name>A0A1Y5NBA2_9BACT</name>
<gene>
    <name evidence="1" type="ORF">B9N60_03410</name>
</gene>
<dbReference type="AlphaFoldDB" id="A0A1Y5NBA2"/>
<organism evidence="1 2">
    <name type="scientific">Campylobacter concisus</name>
    <dbReference type="NCBI Taxonomy" id="199"/>
    <lineage>
        <taxon>Bacteria</taxon>
        <taxon>Pseudomonadati</taxon>
        <taxon>Campylobacterota</taxon>
        <taxon>Epsilonproteobacteria</taxon>
        <taxon>Campylobacterales</taxon>
        <taxon>Campylobacteraceae</taxon>
        <taxon>Campylobacter</taxon>
    </lineage>
</organism>
<proteinExistence type="predicted"/>
<dbReference type="SUPFAM" id="SSF53335">
    <property type="entry name" value="S-adenosyl-L-methionine-dependent methyltransferases"/>
    <property type="match status" value="1"/>
</dbReference>
<dbReference type="Gene3D" id="3.40.50.150">
    <property type="entry name" value="Vaccinia Virus protein VP39"/>
    <property type="match status" value="1"/>
</dbReference>
<sequence>MFYRFLKRHPLKEFDNFKKAVEKEYEKLDIEFHTVNYPISKENPMENPDHYAIFAYWIAKKILNNRLIEGGGESKLEILDVGNTKFSNMFNSINNNVTALVLEEPLDNISDVKYIKHDISNALPFLDKTFDVFTSPSTLHLIGQGRYGDELNPCALLEFLEELNRVTKDSSKAYIMLPLGKDALLFGYHFIYSYESIVKIFKYWNVTDYMVDNLVKFGTISKLPLPSCGRFNKDIDVSDFKVGDYKIIYLELSKK</sequence>
<evidence type="ECO:0008006" key="3">
    <source>
        <dbReference type="Google" id="ProtNLM"/>
    </source>
</evidence>
<dbReference type="Pfam" id="PF03269">
    <property type="entry name" value="DUF268"/>
    <property type="match status" value="1"/>
</dbReference>